<dbReference type="SMART" id="SM00636">
    <property type="entry name" value="Glyco_18"/>
    <property type="match status" value="1"/>
</dbReference>
<name>A0ABS6G169_9FIRM</name>
<sequence>MYIHIVQPGDTIWSVANLYGISIEQLIKDNGLENLPNLIIGQSLVIIADQVLYSVQPGDTLFSIGRKFGIPPAAIASFNNLNSSDLIYPGMILVIPPISIRRRSIEVNGYIVPNTPEADTSVVNEVGTYLTYITPSSYVVNRDGSLKPLNDDAIVTTSKNYGVAPLLSISNEGEANFDPALAHAIFISQELQNILFNNVLNIMITKGYYGLNINFERLFPEDRQLYNDFLRNAVNFFHQYNYPVSSALVPKTYDITTGEWWGGHDYKAQGEILDFVIIMTYDWGCVACPPMAVAPVNEIRKVLDYAVTVIPREKILMGIPFYGFDWTLPFVSGDRANLVDYREALQLAARYGATIQYDTLFQAPFFNYVDTSGRQHVVWYDDARSFQAKYNLVNEYNLRGVSYWALGLSAPQNWPVLSSMFDIVKLI</sequence>
<dbReference type="PROSITE" id="PS51782">
    <property type="entry name" value="LYSM"/>
    <property type="match status" value="2"/>
</dbReference>
<dbReference type="InterPro" id="IPR018392">
    <property type="entry name" value="LysM"/>
</dbReference>
<keyword evidence="1" id="KW-0378">Hydrolase</keyword>
<dbReference type="PROSITE" id="PS51910">
    <property type="entry name" value="GH18_2"/>
    <property type="match status" value="1"/>
</dbReference>
<dbReference type="CDD" id="cd00118">
    <property type="entry name" value="LysM"/>
    <property type="match status" value="2"/>
</dbReference>
<evidence type="ECO:0000313" key="5">
    <source>
        <dbReference type="EMBL" id="MBU5676240.1"/>
    </source>
</evidence>
<gene>
    <name evidence="5" type="ORF">KQI88_07405</name>
</gene>
<dbReference type="EMBL" id="JAHLQK010000002">
    <property type="protein sequence ID" value="MBU5676240.1"/>
    <property type="molecule type" value="Genomic_DNA"/>
</dbReference>
<reference evidence="5 6" key="1">
    <citation type="submission" date="2021-06" db="EMBL/GenBank/DDBJ databases">
        <authorList>
            <person name="Sun Q."/>
            <person name="Li D."/>
        </authorList>
    </citation>
    <scope>NUCLEOTIDE SEQUENCE [LARGE SCALE GENOMIC DNA]</scope>
    <source>
        <strain evidence="5 6">MSJ-5</strain>
    </source>
</reference>
<dbReference type="InterPro" id="IPR011583">
    <property type="entry name" value="Chitinase_II/V-like_cat"/>
</dbReference>
<dbReference type="RefSeq" id="WP_216415809.1">
    <property type="nucleotide sequence ID" value="NZ_JAHLQK010000002.1"/>
</dbReference>
<dbReference type="CDD" id="cd02874">
    <property type="entry name" value="GH18_CFLE_spore_hydrolase"/>
    <property type="match status" value="1"/>
</dbReference>
<proteinExistence type="predicted"/>
<evidence type="ECO:0000259" key="4">
    <source>
        <dbReference type="PROSITE" id="PS51910"/>
    </source>
</evidence>
<feature type="domain" description="LysM" evidence="3">
    <location>
        <begin position="51"/>
        <end position="95"/>
    </location>
</feature>
<feature type="domain" description="LysM" evidence="3">
    <location>
        <begin position="2"/>
        <end position="46"/>
    </location>
</feature>
<evidence type="ECO:0000259" key="3">
    <source>
        <dbReference type="PROSITE" id="PS51782"/>
    </source>
</evidence>
<dbReference type="PANTHER" id="PTHR46066:SF2">
    <property type="entry name" value="CHITINASE DOMAIN-CONTAINING PROTEIN 1"/>
    <property type="match status" value="1"/>
</dbReference>
<feature type="domain" description="GH18" evidence="4">
    <location>
        <begin position="105"/>
        <end position="427"/>
    </location>
</feature>
<dbReference type="PANTHER" id="PTHR46066">
    <property type="entry name" value="CHITINASE DOMAIN-CONTAINING PROTEIN 1 FAMILY MEMBER"/>
    <property type="match status" value="1"/>
</dbReference>
<dbReference type="Pfam" id="PF01476">
    <property type="entry name" value="LysM"/>
    <property type="match status" value="2"/>
</dbReference>
<evidence type="ECO:0000256" key="1">
    <source>
        <dbReference type="ARBA" id="ARBA00022801"/>
    </source>
</evidence>
<protein>
    <submittedName>
        <fullName evidence="5">LysM peptidoglycan-binding domain-containing protein</fullName>
    </submittedName>
</protein>
<dbReference type="InterPro" id="IPR041704">
    <property type="entry name" value="CFLE_GH18"/>
</dbReference>
<dbReference type="SMART" id="SM00257">
    <property type="entry name" value="LysM"/>
    <property type="match status" value="2"/>
</dbReference>
<keyword evidence="6" id="KW-1185">Reference proteome</keyword>
<evidence type="ECO:0000313" key="6">
    <source>
        <dbReference type="Proteomes" id="UP000779508"/>
    </source>
</evidence>
<accession>A0ABS6G169</accession>
<organism evidence="5 6">
    <name type="scientific">Alkaliphilus flagellatus</name>
    <dbReference type="NCBI Taxonomy" id="2841507"/>
    <lineage>
        <taxon>Bacteria</taxon>
        <taxon>Bacillati</taxon>
        <taxon>Bacillota</taxon>
        <taxon>Clostridia</taxon>
        <taxon>Peptostreptococcales</taxon>
        <taxon>Natronincolaceae</taxon>
        <taxon>Alkaliphilus</taxon>
    </lineage>
</organism>
<keyword evidence="2" id="KW-0326">Glycosidase</keyword>
<dbReference type="Proteomes" id="UP000779508">
    <property type="component" value="Unassembled WGS sequence"/>
</dbReference>
<evidence type="ECO:0000256" key="2">
    <source>
        <dbReference type="ARBA" id="ARBA00023295"/>
    </source>
</evidence>
<comment type="caution">
    <text evidence="5">The sequence shown here is derived from an EMBL/GenBank/DDBJ whole genome shotgun (WGS) entry which is preliminary data.</text>
</comment>
<dbReference type="Pfam" id="PF00704">
    <property type="entry name" value="Glyco_hydro_18"/>
    <property type="match status" value="1"/>
</dbReference>
<dbReference type="InterPro" id="IPR001223">
    <property type="entry name" value="Glyco_hydro18_cat"/>
</dbReference>